<reference evidence="1 2" key="1">
    <citation type="submission" date="2016-11" db="EMBL/GenBank/DDBJ databases">
        <authorList>
            <person name="Jaros S."/>
            <person name="Januszkiewicz K."/>
            <person name="Wedrychowicz H."/>
        </authorList>
    </citation>
    <scope>NUCLEOTIDE SEQUENCE [LARGE SCALE GENOMIC DNA]</scope>
    <source>
        <strain evidence="1 2">GAS138</strain>
    </source>
</reference>
<evidence type="ECO:0000313" key="1">
    <source>
        <dbReference type="EMBL" id="SHI13584.1"/>
    </source>
</evidence>
<name>A0A1M5YP04_9BRAD</name>
<proteinExistence type="predicted"/>
<protein>
    <submittedName>
        <fullName evidence="1">Uncharacterized protein</fullName>
    </submittedName>
</protein>
<dbReference type="EMBL" id="LT670817">
    <property type="protein sequence ID" value="SHI13584.1"/>
    <property type="molecule type" value="Genomic_DNA"/>
</dbReference>
<sequence length="209" mass="23047">MKRLFMEGAGSAALMRRAIKKSQVCDHEALNGLSAEFREGAKWYGPETPADSEGMVVGMVRLPNDEPNPTEGTSLVFVDRRNHRGKPEEISLESMGQFWTASLDYIRAMPIEWYKAGAVIWDDLKFSVGSDWTAGMLGLRQADEATGRAYQAALVSAVTTNVGTTDLETVHVALATFIHAHPAFANVVDEAKWHLPYGDSTAYRLLRQS</sequence>
<accession>A0A1M5YP04</accession>
<organism evidence="1 2">
    <name type="scientific">Bradyrhizobium erythrophlei</name>
    <dbReference type="NCBI Taxonomy" id="1437360"/>
    <lineage>
        <taxon>Bacteria</taxon>
        <taxon>Pseudomonadati</taxon>
        <taxon>Pseudomonadota</taxon>
        <taxon>Alphaproteobacteria</taxon>
        <taxon>Hyphomicrobiales</taxon>
        <taxon>Nitrobacteraceae</taxon>
        <taxon>Bradyrhizobium</taxon>
    </lineage>
</organism>
<dbReference type="RefSeq" id="WP_079606562.1">
    <property type="nucleotide sequence ID" value="NZ_LT670817.1"/>
</dbReference>
<dbReference type="AlphaFoldDB" id="A0A1M5YP04"/>
<gene>
    <name evidence="1" type="ORF">SAMN05443248_8562</name>
</gene>
<dbReference type="OrthoDB" id="8442084at2"/>
<dbReference type="Proteomes" id="UP000189796">
    <property type="component" value="Chromosome I"/>
</dbReference>
<evidence type="ECO:0000313" key="2">
    <source>
        <dbReference type="Proteomes" id="UP000189796"/>
    </source>
</evidence>